<dbReference type="EC" id="2.7.1.56" evidence="2 11"/>
<evidence type="ECO:0000256" key="9">
    <source>
        <dbReference type="ARBA" id="ARBA00047745"/>
    </source>
</evidence>
<dbReference type="Gene3D" id="3.40.1190.20">
    <property type="match status" value="1"/>
</dbReference>
<evidence type="ECO:0000256" key="1">
    <source>
        <dbReference type="ARBA" id="ARBA00010688"/>
    </source>
</evidence>
<evidence type="ECO:0000259" key="12">
    <source>
        <dbReference type="Pfam" id="PF00294"/>
    </source>
</evidence>
<accession>A0A3D9UWI8</accession>
<dbReference type="GO" id="GO:0044281">
    <property type="term" value="P:small molecule metabolic process"/>
    <property type="evidence" value="ECO:0007669"/>
    <property type="project" value="UniProtKB-ARBA"/>
</dbReference>
<evidence type="ECO:0000256" key="6">
    <source>
        <dbReference type="ARBA" id="ARBA00022777"/>
    </source>
</evidence>
<gene>
    <name evidence="13" type="ORF">DFJ65_0084</name>
</gene>
<dbReference type="NCBIfam" id="TIGR03168">
    <property type="entry name" value="1-PFK"/>
    <property type="match status" value="1"/>
</dbReference>
<keyword evidence="14" id="KW-1185">Reference proteome</keyword>
<evidence type="ECO:0000313" key="14">
    <source>
        <dbReference type="Proteomes" id="UP000256253"/>
    </source>
</evidence>
<dbReference type="GO" id="GO:0005829">
    <property type="term" value="C:cytosol"/>
    <property type="evidence" value="ECO:0007669"/>
    <property type="project" value="TreeGrafter"/>
</dbReference>
<evidence type="ECO:0000256" key="11">
    <source>
        <dbReference type="RuleBase" id="RU369061"/>
    </source>
</evidence>
<dbReference type="GO" id="GO:0005524">
    <property type="term" value="F:ATP binding"/>
    <property type="evidence" value="ECO:0007669"/>
    <property type="project" value="UniProtKB-UniRule"/>
</dbReference>
<feature type="domain" description="Carbohydrate kinase PfkB" evidence="12">
    <location>
        <begin position="8"/>
        <end position="294"/>
    </location>
</feature>
<name>A0A3D9UWI8_9MICO</name>
<dbReference type="InterPro" id="IPR002173">
    <property type="entry name" value="Carboh/pur_kinase_PfkB_CS"/>
</dbReference>
<dbReference type="InterPro" id="IPR029056">
    <property type="entry name" value="Ribokinase-like"/>
</dbReference>
<dbReference type="PROSITE" id="PS00584">
    <property type="entry name" value="PFKB_KINASES_2"/>
    <property type="match status" value="1"/>
</dbReference>
<keyword evidence="4 10" id="KW-0808">Transferase</keyword>
<dbReference type="AlphaFoldDB" id="A0A3D9UWI8"/>
<dbReference type="InterPro" id="IPR022463">
    <property type="entry name" value="1-PFruKinase"/>
</dbReference>
<organism evidence="13 14">
    <name type="scientific">Calidifontibacter indicus</name>
    <dbReference type="NCBI Taxonomy" id="419650"/>
    <lineage>
        <taxon>Bacteria</taxon>
        <taxon>Bacillati</taxon>
        <taxon>Actinomycetota</taxon>
        <taxon>Actinomycetes</taxon>
        <taxon>Micrococcales</taxon>
        <taxon>Dermacoccaceae</taxon>
        <taxon>Calidifontibacter</taxon>
    </lineage>
</organism>
<dbReference type="EMBL" id="QTUA01000001">
    <property type="protein sequence ID" value="REF29151.1"/>
    <property type="molecule type" value="Genomic_DNA"/>
</dbReference>
<dbReference type="CDD" id="cd01164">
    <property type="entry name" value="FruK_PfkB_like"/>
    <property type="match status" value="1"/>
</dbReference>
<dbReference type="InterPro" id="IPR017583">
    <property type="entry name" value="Tagatose/fructose_Pkinase"/>
</dbReference>
<dbReference type="GO" id="GO:0016052">
    <property type="term" value="P:carbohydrate catabolic process"/>
    <property type="evidence" value="ECO:0007669"/>
    <property type="project" value="UniProtKB-ARBA"/>
</dbReference>
<sequence length="314" mass="32032">MIVTLTPNPSVDRTIAFDRIRRGAVQRATSSRIDPGGKGINVSRALQANRTPTLAVLPAGGPEGHLLTELLESAHVPYRAVEIAGAARMNIAAVEPDGTTTKLNEPGPQMSAAEVSALFDAAITAADGADWLVACGSLPPGVPESFYAELVLRCAAADLKVAIDTSGSPFPLAAVAHPQLIKPNHEELAELVGRPLPRIGDVVDAARGLVADSIETVVVSLGADGALGVDASGLVWAGATVDDPLSTVGAGDCLLAGFLHARVLGGDLEAAVREGVRWGAAAVRLPGSQVPAPADIAAVEVTSTNSPELDRVIS</sequence>
<dbReference type="Pfam" id="PF00294">
    <property type="entry name" value="PfkB"/>
    <property type="match status" value="1"/>
</dbReference>
<dbReference type="FunFam" id="3.40.1190.20:FF:000001">
    <property type="entry name" value="Phosphofructokinase"/>
    <property type="match status" value="1"/>
</dbReference>
<dbReference type="SUPFAM" id="SSF53613">
    <property type="entry name" value="Ribokinase-like"/>
    <property type="match status" value="1"/>
</dbReference>
<dbReference type="RefSeq" id="WP_115921300.1">
    <property type="nucleotide sequence ID" value="NZ_QTUA01000001.1"/>
</dbReference>
<keyword evidence="6 11" id="KW-0418">Kinase</keyword>
<protein>
    <recommendedName>
        <fullName evidence="3 11">1-phosphofructokinase</fullName>
        <shortName evidence="11">Fru1PK</shortName>
        <ecNumber evidence="2 11">2.7.1.56</ecNumber>
    </recommendedName>
    <alternativeName>
        <fullName evidence="8 11">Fructose 1-phosphate kinase</fullName>
    </alternativeName>
</protein>
<dbReference type="Proteomes" id="UP000256253">
    <property type="component" value="Unassembled WGS sequence"/>
</dbReference>
<dbReference type="OrthoDB" id="9801219at2"/>
<comment type="similarity">
    <text evidence="1 11">Belongs to the carbohydrate kinase PfkB family.</text>
</comment>
<keyword evidence="7 11" id="KW-0067">ATP-binding</keyword>
<evidence type="ECO:0000256" key="5">
    <source>
        <dbReference type="ARBA" id="ARBA00022741"/>
    </source>
</evidence>
<proteinExistence type="inferred from homology"/>
<comment type="catalytic activity">
    <reaction evidence="9 11">
        <text>beta-D-fructose 1-phosphate + ATP = beta-D-fructose 1,6-bisphosphate + ADP + H(+)</text>
        <dbReference type="Rhea" id="RHEA:14213"/>
        <dbReference type="ChEBI" id="CHEBI:15378"/>
        <dbReference type="ChEBI" id="CHEBI:30616"/>
        <dbReference type="ChEBI" id="CHEBI:32966"/>
        <dbReference type="ChEBI" id="CHEBI:138881"/>
        <dbReference type="ChEBI" id="CHEBI:456216"/>
        <dbReference type="EC" id="2.7.1.56"/>
    </reaction>
</comment>
<evidence type="ECO:0000256" key="7">
    <source>
        <dbReference type="ARBA" id="ARBA00022840"/>
    </source>
</evidence>
<comment type="caution">
    <text evidence="13">The sequence shown here is derived from an EMBL/GenBank/DDBJ whole genome shotgun (WGS) entry which is preliminary data.</text>
</comment>
<dbReference type="NCBIfam" id="TIGR03828">
    <property type="entry name" value="pfkB"/>
    <property type="match status" value="1"/>
</dbReference>
<evidence type="ECO:0000256" key="2">
    <source>
        <dbReference type="ARBA" id="ARBA00012131"/>
    </source>
</evidence>
<evidence type="ECO:0000313" key="13">
    <source>
        <dbReference type="EMBL" id="REF29151.1"/>
    </source>
</evidence>
<evidence type="ECO:0000256" key="10">
    <source>
        <dbReference type="PIRNR" id="PIRNR000535"/>
    </source>
</evidence>
<comment type="function">
    <text evidence="11">Catalyzes the ATP-dependent phosphorylation of fructose-l-phosphate to fructose-l,6-bisphosphate.</text>
</comment>
<dbReference type="InterPro" id="IPR011611">
    <property type="entry name" value="PfkB_dom"/>
</dbReference>
<evidence type="ECO:0000256" key="3">
    <source>
        <dbReference type="ARBA" id="ARBA00013596"/>
    </source>
</evidence>
<evidence type="ECO:0000256" key="8">
    <source>
        <dbReference type="ARBA" id="ARBA00032802"/>
    </source>
</evidence>
<evidence type="ECO:0000256" key="4">
    <source>
        <dbReference type="ARBA" id="ARBA00022679"/>
    </source>
</evidence>
<dbReference type="PANTHER" id="PTHR46566:SF5">
    <property type="entry name" value="1-PHOSPHOFRUCTOKINASE"/>
    <property type="match status" value="1"/>
</dbReference>
<dbReference type="PANTHER" id="PTHR46566">
    <property type="entry name" value="1-PHOSPHOFRUCTOKINASE-RELATED"/>
    <property type="match status" value="1"/>
</dbReference>
<keyword evidence="5 11" id="KW-0547">Nucleotide-binding</keyword>
<dbReference type="PIRSF" id="PIRSF000535">
    <property type="entry name" value="1PFK/6PFK/LacC"/>
    <property type="match status" value="1"/>
</dbReference>
<dbReference type="GO" id="GO:0008662">
    <property type="term" value="F:1-phosphofructokinase activity"/>
    <property type="evidence" value="ECO:0007669"/>
    <property type="project" value="UniProtKB-UniRule"/>
</dbReference>
<reference evidence="13 14" key="1">
    <citation type="submission" date="2018-08" db="EMBL/GenBank/DDBJ databases">
        <title>Sequencing the genomes of 1000 actinobacteria strains.</title>
        <authorList>
            <person name="Klenk H.-P."/>
        </authorList>
    </citation>
    <scope>NUCLEOTIDE SEQUENCE [LARGE SCALE GENOMIC DNA]</scope>
    <source>
        <strain evidence="13 14">DSM 22967</strain>
    </source>
</reference>